<dbReference type="Proteomes" id="UP000678499">
    <property type="component" value="Unassembled WGS sequence"/>
</dbReference>
<dbReference type="Pfam" id="PF09068">
    <property type="entry name" value="EF-hand_2"/>
    <property type="match status" value="1"/>
</dbReference>
<dbReference type="InterPro" id="IPR015154">
    <property type="entry name" value="EF-hand_dom_typ2"/>
</dbReference>
<evidence type="ECO:0000256" key="7">
    <source>
        <dbReference type="ARBA" id="ARBA00022833"/>
    </source>
</evidence>
<keyword evidence="8" id="KW-0106">Calcium</keyword>
<dbReference type="GO" id="GO:0099536">
    <property type="term" value="P:synaptic signaling"/>
    <property type="evidence" value="ECO:0007669"/>
    <property type="project" value="TreeGrafter"/>
</dbReference>
<dbReference type="SUPFAM" id="SSF57850">
    <property type="entry name" value="RING/U-box"/>
    <property type="match status" value="1"/>
</dbReference>
<keyword evidence="7" id="KW-0862">Zinc</keyword>
<feature type="domain" description="ZZ-type" evidence="14">
    <location>
        <begin position="276"/>
        <end position="332"/>
    </location>
</feature>
<feature type="domain" description="WW" evidence="13">
    <location>
        <begin position="6"/>
        <end position="39"/>
    </location>
</feature>
<dbReference type="InterPro" id="IPR000433">
    <property type="entry name" value="Znf_ZZ"/>
</dbReference>
<evidence type="ECO:0000256" key="9">
    <source>
        <dbReference type="ARBA" id="ARBA00023136"/>
    </source>
</evidence>
<dbReference type="GO" id="GO:0005856">
    <property type="term" value="C:cytoskeleton"/>
    <property type="evidence" value="ECO:0007669"/>
    <property type="project" value="UniProtKB-SubCell"/>
</dbReference>
<evidence type="ECO:0008006" key="17">
    <source>
        <dbReference type="Google" id="ProtNLM"/>
    </source>
</evidence>
<name>A0A7R9BMI4_9CRUS</name>
<evidence type="ECO:0000256" key="2">
    <source>
        <dbReference type="ARBA" id="ARBA00004278"/>
    </source>
</evidence>
<dbReference type="EMBL" id="CAJPEX010000762">
    <property type="protein sequence ID" value="CAG0917127.1"/>
    <property type="molecule type" value="Genomic_DNA"/>
</dbReference>
<evidence type="ECO:0000256" key="10">
    <source>
        <dbReference type="ARBA" id="ARBA00023212"/>
    </source>
</evidence>
<evidence type="ECO:0000256" key="6">
    <source>
        <dbReference type="ARBA" id="ARBA00022771"/>
    </source>
</evidence>
<evidence type="ECO:0000256" key="5">
    <source>
        <dbReference type="ARBA" id="ARBA00022723"/>
    </source>
</evidence>
<evidence type="ECO:0000259" key="14">
    <source>
        <dbReference type="PROSITE" id="PS50135"/>
    </source>
</evidence>
<dbReference type="InterPro" id="IPR043145">
    <property type="entry name" value="Znf_ZZ_sf"/>
</dbReference>
<evidence type="ECO:0000256" key="3">
    <source>
        <dbReference type="ARBA" id="ARBA00022475"/>
    </source>
</evidence>
<dbReference type="Gene3D" id="6.10.140.70">
    <property type="match status" value="1"/>
</dbReference>
<keyword evidence="16" id="KW-1185">Reference proteome</keyword>
<keyword evidence="10" id="KW-0206">Cytoskeleton</keyword>
<dbReference type="InterPro" id="IPR015153">
    <property type="entry name" value="EF-hand_dom_typ1"/>
</dbReference>
<evidence type="ECO:0000256" key="1">
    <source>
        <dbReference type="ARBA" id="ARBA00004245"/>
    </source>
</evidence>
<feature type="region of interest" description="Disordered" evidence="12">
    <location>
        <begin position="381"/>
        <end position="424"/>
    </location>
</feature>
<dbReference type="Gene3D" id="1.10.238.10">
    <property type="entry name" value="EF-hand"/>
    <property type="match status" value="2"/>
</dbReference>
<keyword evidence="9" id="KW-0472">Membrane</keyword>
<dbReference type="GO" id="GO:0046716">
    <property type="term" value="P:muscle cell cellular homeostasis"/>
    <property type="evidence" value="ECO:0007669"/>
    <property type="project" value="UniProtKB-ARBA"/>
</dbReference>
<dbReference type="PROSITE" id="PS50020">
    <property type="entry name" value="WW_DOMAIN_2"/>
    <property type="match status" value="1"/>
</dbReference>
<evidence type="ECO:0000256" key="8">
    <source>
        <dbReference type="ARBA" id="ARBA00022837"/>
    </source>
</evidence>
<dbReference type="GO" id="GO:0008270">
    <property type="term" value="F:zinc ion binding"/>
    <property type="evidence" value="ECO:0007669"/>
    <property type="project" value="UniProtKB-KW"/>
</dbReference>
<dbReference type="AlphaFoldDB" id="A0A7R9BMI4"/>
<feature type="region of interest" description="Disordered" evidence="12">
    <location>
        <begin position="590"/>
        <end position="610"/>
    </location>
</feature>
<proteinExistence type="predicted"/>
<dbReference type="InterPro" id="IPR050774">
    <property type="entry name" value="KCMF1/Dystrophin"/>
</dbReference>
<dbReference type="InterPro" id="IPR011992">
    <property type="entry name" value="EF-hand-dom_pair"/>
</dbReference>
<reference evidence="15" key="1">
    <citation type="submission" date="2020-11" db="EMBL/GenBank/DDBJ databases">
        <authorList>
            <person name="Tran Van P."/>
        </authorList>
    </citation>
    <scope>NUCLEOTIDE SEQUENCE</scope>
</reference>
<evidence type="ECO:0000313" key="16">
    <source>
        <dbReference type="Proteomes" id="UP000678499"/>
    </source>
</evidence>
<comment type="subcellular location">
    <subcellularLocation>
        <location evidence="2">Cell membrane</location>
        <location evidence="2">Sarcolemma</location>
        <topology evidence="2">Peripheral membrane protein</topology>
        <orientation evidence="2">Cytoplasmic side</orientation>
    </subcellularLocation>
    <subcellularLocation>
        <location evidence="1">Cytoplasm</location>
        <location evidence="1">Cytoskeleton</location>
    </subcellularLocation>
</comment>
<keyword evidence="6 11" id="KW-0863">Zinc-finger</keyword>
<organism evidence="15">
    <name type="scientific">Notodromas monacha</name>
    <dbReference type="NCBI Taxonomy" id="399045"/>
    <lineage>
        <taxon>Eukaryota</taxon>
        <taxon>Metazoa</taxon>
        <taxon>Ecdysozoa</taxon>
        <taxon>Arthropoda</taxon>
        <taxon>Crustacea</taxon>
        <taxon>Oligostraca</taxon>
        <taxon>Ostracoda</taxon>
        <taxon>Podocopa</taxon>
        <taxon>Podocopida</taxon>
        <taxon>Cypridocopina</taxon>
        <taxon>Cypridoidea</taxon>
        <taxon>Cyprididae</taxon>
        <taxon>Notodromas</taxon>
    </lineage>
</organism>
<evidence type="ECO:0000313" key="15">
    <source>
        <dbReference type="EMBL" id="CAD7276975.1"/>
    </source>
</evidence>
<sequence>MRGSEEQVGDPWAKNSSGDGVPYYVSRDGADTSWDHPMLGRVLSMLEDCNRIDYAAYRAATKLRMIQKRLNWDSLNVYPVASIMQHHALKPGEADTLVSIGKVAAVISDIFAYIAWIGVESQGFSFDLSSELTLNLFINIFDKKRRGQVKVLSVQTFLCLLCKDRPQGKLRYLFRQVSDHNNCCSRVKLATLLKEMSAVMEYLDEGWKFGLHTVGPAVESCFSTMCPGINGSYSHLRRQVCFGLTEEKYLQWMARHPQNIVWLFINHRLADSELVEHNVQCKACRQNPIVGLCYVCLQCWNVQLCQTCFLLGRNVSGHKKSHQMEEHSAQLTYSERFSVAVHRLLSVMRLSRPCVKKGPSFLPLDSSPQVAGDLVPVLTRSEDEASSRDGNPSPLPPPPPPPGGAAGHGYLGHQEASCSSRSSGVVVDHDVDARTPTSGNWYCRTASVGSSAASESPSSPAVRKRSDVAAMSAVTATVAGTDGGGGRVRVDILPVHQEELQSILWHFEEEQKQLKGVLGSLDTADGPAVSENRARKELEECSHDLETQLSRLRDVLKNYMRCSVHVAVKTNSEAVEDDVRSDSLAEEQLVTPDLEEPRQPFPGQQRQPLESTAMSTPLERGAAPYSPITGQHFDGGAKPSPLASKVVFRVKKLPASLRTCPGLRASGGSDLDEEDATFTGGLEEKAPLAEPETLGPTRNEIFAQFPSISLGDLSSTLLTMTQDMEIPRGSPCTLPYDQQAKRVSMINRELEGILRELDAVYPAVTRNGVEN</sequence>
<dbReference type="Pfam" id="PF09069">
    <property type="entry name" value="EF-hand_3"/>
    <property type="match status" value="1"/>
</dbReference>
<dbReference type="GO" id="GO:0050804">
    <property type="term" value="P:modulation of chemical synaptic transmission"/>
    <property type="evidence" value="ECO:0007669"/>
    <property type="project" value="UniProtKB-ARBA"/>
</dbReference>
<dbReference type="PANTHER" id="PTHR12268">
    <property type="entry name" value="E3 UBIQUITIN-PROTEIN LIGASE KCMF1"/>
    <property type="match status" value="1"/>
</dbReference>
<dbReference type="GO" id="GO:0045202">
    <property type="term" value="C:synapse"/>
    <property type="evidence" value="ECO:0007669"/>
    <property type="project" value="GOC"/>
</dbReference>
<protein>
    <recommendedName>
        <fullName evidence="17">Dystrophin</fullName>
    </recommendedName>
</protein>
<dbReference type="EMBL" id="OA882799">
    <property type="protein sequence ID" value="CAD7276975.1"/>
    <property type="molecule type" value="Genomic_DNA"/>
</dbReference>
<dbReference type="InterPro" id="IPR001202">
    <property type="entry name" value="WW_dom"/>
</dbReference>
<keyword evidence="4" id="KW-0963">Cytoplasm</keyword>
<gene>
    <name evidence="15" type="ORF">NMOB1V02_LOCUS4718</name>
</gene>
<dbReference type="GO" id="GO:0016010">
    <property type="term" value="C:dystrophin-associated glycoprotein complex"/>
    <property type="evidence" value="ECO:0007669"/>
    <property type="project" value="UniProtKB-ARBA"/>
</dbReference>
<dbReference type="SUPFAM" id="SSF47473">
    <property type="entry name" value="EF-hand"/>
    <property type="match status" value="2"/>
</dbReference>
<feature type="compositionally biased region" description="Pro residues" evidence="12">
    <location>
        <begin position="393"/>
        <end position="403"/>
    </location>
</feature>
<evidence type="ECO:0000259" key="13">
    <source>
        <dbReference type="PROSITE" id="PS50020"/>
    </source>
</evidence>
<keyword evidence="5" id="KW-0479">Metal-binding</keyword>
<dbReference type="PROSITE" id="PS01159">
    <property type="entry name" value="WW_DOMAIN_1"/>
    <property type="match status" value="1"/>
</dbReference>
<dbReference type="PROSITE" id="PS50135">
    <property type="entry name" value="ZF_ZZ_2"/>
    <property type="match status" value="1"/>
</dbReference>
<dbReference type="SMART" id="SM00291">
    <property type="entry name" value="ZnF_ZZ"/>
    <property type="match status" value="1"/>
</dbReference>
<evidence type="ECO:0000256" key="11">
    <source>
        <dbReference type="PROSITE-ProRule" id="PRU00228"/>
    </source>
</evidence>
<dbReference type="Pfam" id="PF00569">
    <property type="entry name" value="ZZ"/>
    <property type="match status" value="1"/>
</dbReference>
<keyword evidence="3" id="KW-1003">Cell membrane</keyword>
<dbReference type="GO" id="GO:0042383">
    <property type="term" value="C:sarcolemma"/>
    <property type="evidence" value="ECO:0007669"/>
    <property type="project" value="UniProtKB-SubCell"/>
</dbReference>
<evidence type="ECO:0000256" key="12">
    <source>
        <dbReference type="SAM" id="MobiDB-lite"/>
    </source>
</evidence>
<dbReference type="Gene3D" id="3.30.60.90">
    <property type="match status" value="1"/>
</dbReference>
<evidence type="ECO:0000256" key="4">
    <source>
        <dbReference type="ARBA" id="ARBA00022490"/>
    </source>
</evidence>
<dbReference type="PANTHER" id="PTHR12268:SF14">
    <property type="entry name" value="DYSTROPHIN-1"/>
    <property type="match status" value="1"/>
</dbReference>
<dbReference type="GO" id="GO:0003779">
    <property type="term" value="F:actin binding"/>
    <property type="evidence" value="ECO:0007669"/>
    <property type="project" value="UniProtKB-KW"/>
</dbReference>
<accession>A0A7R9BMI4</accession>
<dbReference type="OrthoDB" id="10014385at2759"/>
<dbReference type="PROSITE" id="PS01357">
    <property type="entry name" value="ZF_ZZ_1"/>
    <property type="match status" value="1"/>
</dbReference>
<dbReference type="GO" id="GO:0005737">
    <property type="term" value="C:cytoplasm"/>
    <property type="evidence" value="ECO:0007669"/>
    <property type="project" value="UniProtKB-ARBA"/>
</dbReference>